<organism evidence="1 2">
    <name type="scientific">Parasphingorhabdus litoris</name>
    <dbReference type="NCBI Taxonomy" id="394733"/>
    <lineage>
        <taxon>Bacteria</taxon>
        <taxon>Pseudomonadati</taxon>
        <taxon>Pseudomonadota</taxon>
        <taxon>Alphaproteobacteria</taxon>
        <taxon>Sphingomonadales</taxon>
        <taxon>Sphingomonadaceae</taxon>
        <taxon>Parasphingorhabdus</taxon>
    </lineage>
</organism>
<dbReference type="Proteomes" id="UP001500713">
    <property type="component" value="Unassembled WGS sequence"/>
</dbReference>
<accession>A0ABN1A0D3</accession>
<comment type="caution">
    <text evidence="1">The sequence shown here is derived from an EMBL/GenBank/DDBJ whole genome shotgun (WGS) entry which is preliminary data.</text>
</comment>
<sequence length="76" mass="8491">MSGYNDGRGYGKQNLALVNYSRRYLGQLARISWLAPDIIASIMEGTQPVDLTGRKLTRANAIPLDWPSQRTMFGFA</sequence>
<reference evidence="1 2" key="1">
    <citation type="journal article" date="2019" name="Int. J. Syst. Evol. Microbiol.">
        <title>The Global Catalogue of Microorganisms (GCM) 10K type strain sequencing project: providing services to taxonomists for standard genome sequencing and annotation.</title>
        <authorList>
            <consortium name="The Broad Institute Genomics Platform"/>
            <consortium name="The Broad Institute Genome Sequencing Center for Infectious Disease"/>
            <person name="Wu L."/>
            <person name="Ma J."/>
        </authorList>
    </citation>
    <scope>NUCLEOTIDE SEQUENCE [LARGE SCALE GENOMIC DNA]</scope>
    <source>
        <strain evidence="1 2">JCM 14162</strain>
    </source>
</reference>
<proteinExistence type="predicted"/>
<dbReference type="EMBL" id="BAAAEM010000002">
    <property type="protein sequence ID" value="GAA0464393.1"/>
    <property type="molecule type" value="Genomic_DNA"/>
</dbReference>
<evidence type="ECO:0000313" key="2">
    <source>
        <dbReference type="Proteomes" id="UP001500713"/>
    </source>
</evidence>
<keyword evidence="2" id="KW-1185">Reference proteome</keyword>
<gene>
    <name evidence="1" type="ORF">GCM10009096_01090</name>
</gene>
<name>A0ABN1A0D3_9SPHN</name>
<evidence type="ECO:0000313" key="1">
    <source>
        <dbReference type="EMBL" id="GAA0464393.1"/>
    </source>
</evidence>
<protein>
    <submittedName>
        <fullName evidence="1">Uncharacterized protein</fullName>
    </submittedName>
</protein>